<protein>
    <submittedName>
        <fullName evidence="4">Retrotransposon-derived protein peg10</fullName>
    </submittedName>
</protein>
<feature type="compositionally biased region" description="Polar residues" evidence="2">
    <location>
        <begin position="393"/>
        <end position="405"/>
    </location>
</feature>
<evidence type="ECO:0000259" key="3">
    <source>
        <dbReference type="Pfam" id="PF16297"/>
    </source>
</evidence>
<dbReference type="InterPro" id="IPR032549">
    <property type="entry name" value="DUF4939"/>
</dbReference>
<evidence type="ECO:0000256" key="2">
    <source>
        <dbReference type="SAM" id="MobiDB-lite"/>
    </source>
</evidence>
<dbReference type="Proteomes" id="UP000554482">
    <property type="component" value="Unassembled WGS sequence"/>
</dbReference>
<evidence type="ECO:0000256" key="1">
    <source>
        <dbReference type="SAM" id="Coils"/>
    </source>
</evidence>
<organism evidence="4 5">
    <name type="scientific">Thalictrum thalictroides</name>
    <name type="common">Rue-anemone</name>
    <name type="synonym">Anemone thalictroides</name>
    <dbReference type="NCBI Taxonomy" id="46969"/>
    <lineage>
        <taxon>Eukaryota</taxon>
        <taxon>Viridiplantae</taxon>
        <taxon>Streptophyta</taxon>
        <taxon>Embryophyta</taxon>
        <taxon>Tracheophyta</taxon>
        <taxon>Spermatophyta</taxon>
        <taxon>Magnoliopsida</taxon>
        <taxon>Ranunculales</taxon>
        <taxon>Ranunculaceae</taxon>
        <taxon>Thalictroideae</taxon>
        <taxon>Thalictrum</taxon>
    </lineage>
</organism>
<reference evidence="4 5" key="1">
    <citation type="submission" date="2020-06" db="EMBL/GenBank/DDBJ databases">
        <title>Transcriptomic and genomic resources for Thalictrum thalictroides and T. hernandezii: Facilitating candidate gene discovery in an emerging model plant lineage.</title>
        <authorList>
            <person name="Arias T."/>
            <person name="Riano-Pachon D.M."/>
            <person name="Di Stilio V.S."/>
        </authorList>
    </citation>
    <scope>NUCLEOTIDE SEQUENCE [LARGE SCALE GENOMIC DNA]</scope>
    <source>
        <strain evidence="5">cv. WT478/WT964</strain>
        <tissue evidence="4">Leaves</tissue>
    </source>
</reference>
<keyword evidence="1" id="KW-0175">Coiled coil</keyword>
<evidence type="ECO:0000313" key="5">
    <source>
        <dbReference type="Proteomes" id="UP000554482"/>
    </source>
</evidence>
<feature type="region of interest" description="Disordered" evidence="2">
    <location>
        <begin position="393"/>
        <end position="412"/>
    </location>
</feature>
<dbReference type="EMBL" id="JABWDY010035806">
    <property type="protein sequence ID" value="KAF5181718.1"/>
    <property type="molecule type" value="Genomic_DNA"/>
</dbReference>
<dbReference type="Pfam" id="PF16297">
    <property type="entry name" value="DUF4939"/>
    <property type="match status" value="1"/>
</dbReference>
<feature type="domain" description="DUF4939" evidence="3">
    <location>
        <begin position="111"/>
        <end position="196"/>
    </location>
</feature>
<name>A0A7J6VAK7_THATH</name>
<dbReference type="AlphaFoldDB" id="A0A7J6VAK7"/>
<comment type="caution">
    <text evidence="4">The sequence shown here is derived from an EMBL/GenBank/DDBJ whole genome shotgun (WGS) entry which is preliminary data.</text>
</comment>
<gene>
    <name evidence="4" type="ORF">FRX31_028695</name>
</gene>
<dbReference type="GO" id="GO:0008270">
    <property type="term" value="F:zinc ion binding"/>
    <property type="evidence" value="ECO:0007669"/>
    <property type="project" value="InterPro"/>
</dbReference>
<proteinExistence type="predicted"/>
<feature type="coiled-coil region" evidence="1">
    <location>
        <begin position="47"/>
        <end position="102"/>
    </location>
</feature>
<keyword evidence="5" id="KW-1185">Reference proteome</keyword>
<dbReference type="OrthoDB" id="407598at2759"/>
<accession>A0A7J6VAK7</accession>
<dbReference type="InterPro" id="IPR036875">
    <property type="entry name" value="Znf_CCHC_sf"/>
</dbReference>
<dbReference type="SUPFAM" id="SSF57756">
    <property type="entry name" value="Retrovirus zinc finger-like domains"/>
    <property type="match status" value="1"/>
</dbReference>
<dbReference type="GO" id="GO:0003676">
    <property type="term" value="F:nucleic acid binding"/>
    <property type="evidence" value="ECO:0007669"/>
    <property type="project" value="InterPro"/>
</dbReference>
<evidence type="ECO:0000313" key="4">
    <source>
        <dbReference type="EMBL" id="KAF5181718.1"/>
    </source>
</evidence>
<sequence>MSNSLSTSLAPWIPPSNIEEFRTQFQDNDIDLFNQIGALILRIRTERNDARTQLTKTLAEKNEFQNQLGMAHHNIDTCEEKITRLELELNIARATNNTATTEGKQKANQNFRSERFPDPEKFDGTRINLPGFITQLLMKLKVNHDRFIDETSKVVYSVSRLEGRALDQVIPIVKLNPDAPFSSVKAFVKYLNASFGDPDPRGTALRELLALKQGDGDFASYYSQFLRIISYLDYNESAKMDALIAGISKDLKDAMIYRMEKSQSLEELATALMTVDNRIRGHKAEQRNVRNNIGQYTSQSTAHPSHIPGGLTSMDLSALQNRQSFRPPIDQRYTFVNGIRKTTAAEKQWRRENNLCMYCAKSGHAFDNCTTKKQKNSQPTLAAALVATKPNNETLSCENNESTGQDFHHARI</sequence>